<protein>
    <recommendedName>
        <fullName evidence="1">Glycoside hydrolase 131 catalytic N-terminal domain-containing protein</fullName>
    </recommendedName>
</protein>
<gene>
    <name evidence="2" type="ORF">MELLADRAFT_93254</name>
</gene>
<dbReference type="InParanoid" id="F4S4I1"/>
<proteinExistence type="predicted"/>
<dbReference type="Pfam" id="PF18271">
    <property type="entry name" value="GH131_N"/>
    <property type="match status" value="1"/>
</dbReference>
<dbReference type="Gene3D" id="2.60.120.1160">
    <property type="match status" value="1"/>
</dbReference>
<evidence type="ECO:0000259" key="1">
    <source>
        <dbReference type="Pfam" id="PF18271"/>
    </source>
</evidence>
<accession>F4S4I1</accession>
<dbReference type="eggNOG" id="ENOG502SKJS">
    <property type="taxonomic scope" value="Eukaryota"/>
</dbReference>
<sequence>MNPHLPLNLTHGYLFSSIEIPSEGTRYNTAIAVDWDANTLTVYASEGDEELKKVAGPVTNSPKVVEADNKLTGEWHVQLIKFPRPNPADPYDQRSDVVHKGLQESVHEGIFFSRMFVEDGAKGKITTSVTGEATVAQSPKTKISRARD</sequence>
<dbReference type="Proteomes" id="UP000001072">
    <property type="component" value="Unassembled WGS sequence"/>
</dbReference>
<dbReference type="STRING" id="747676.F4S4I1"/>
<reference evidence="3" key="1">
    <citation type="journal article" date="2011" name="Proc. Natl. Acad. Sci. U.S.A.">
        <title>Obligate biotrophy features unraveled by the genomic analysis of rust fungi.</title>
        <authorList>
            <person name="Duplessis S."/>
            <person name="Cuomo C.A."/>
            <person name="Lin Y.-C."/>
            <person name="Aerts A."/>
            <person name="Tisserant E."/>
            <person name="Veneault-Fourrey C."/>
            <person name="Joly D.L."/>
            <person name="Hacquard S."/>
            <person name="Amselem J."/>
            <person name="Cantarel B.L."/>
            <person name="Chiu R."/>
            <person name="Coutinho P.M."/>
            <person name="Feau N."/>
            <person name="Field M."/>
            <person name="Frey P."/>
            <person name="Gelhaye E."/>
            <person name="Goldberg J."/>
            <person name="Grabherr M.G."/>
            <person name="Kodira C.D."/>
            <person name="Kohler A."/>
            <person name="Kuees U."/>
            <person name="Lindquist E.A."/>
            <person name="Lucas S.M."/>
            <person name="Mago R."/>
            <person name="Mauceli E."/>
            <person name="Morin E."/>
            <person name="Murat C."/>
            <person name="Pangilinan J.L."/>
            <person name="Park R."/>
            <person name="Pearson M."/>
            <person name="Quesneville H."/>
            <person name="Rouhier N."/>
            <person name="Sakthikumar S."/>
            <person name="Salamov A.A."/>
            <person name="Schmutz J."/>
            <person name="Selles B."/>
            <person name="Shapiro H."/>
            <person name="Tanguay P."/>
            <person name="Tuskan G.A."/>
            <person name="Henrissat B."/>
            <person name="Van de Peer Y."/>
            <person name="Rouze P."/>
            <person name="Ellis J.G."/>
            <person name="Dodds P.N."/>
            <person name="Schein J.E."/>
            <person name="Zhong S."/>
            <person name="Hamelin R.C."/>
            <person name="Grigoriev I.V."/>
            <person name="Szabo L.J."/>
            <person name="Martin F."/>
        </authorList>
    </citation>
    <scope>NUCLEOTIDE SEQUENCE [LARGE SCALE GENOMIC DNA]</scope>
    <source>
        <strain evidence="3">98AG31 / pathotype 3-4-7</strain>
    </source>
</reference>
<dbReference type="KEGG" id="mlr:MELLADRAFT_93254"/>
<organism evidence="3">
    <name type="scientific">Melampsora larici-populina (strain 98AG31 / pathotype 3-4-7)</name>
    <name type="common">Poplar leaf rust fungus</name>
    <dbReference type="NCBI Taxonomy" id="747676"/>
    <lineage>
        <taxon>Eukaryota</taxon>
        <taxon>Fungi</taxon>
        <taxon>Dikarya</taxon>
        <taxon>Basidiomycota</taxon>
        <taxon>Pucciniomycotina</taxon>
        <taxon>Pucciniomycetes</taxon>
        <taxon>Pucciniales</taxon>
        <taxon>Melampsoraceae</taxon>
        <taxon>Melampsora</taxon>
    </lineage>
</organism>
<dbReference type="PANTHER" id="PTHR34612:SF2">
    <property type="entry name" value="GLYCOSIDE HYDROLASE 131 CATALYTIC N-TERMINAL DOMAIN-CONTAINING PROTEIN"/>
    <property type="match status" value="1"/>
</dbReference>
<dbReference type="PANTHER" id="PTHR34612">
    <property type="entry name" value="GH131_N DOMAIN-CONTAINING PROTEIN"/>
    <property type="match status" value="1"/>
</dbReference>
<dbReference type="OrthoDB" id="5283326at2759"/>
<dbReference type="AlphaFoldDB" id="F4S4I1"/>
<dbReference type="GeneID" id="18936519"/>
<dbReference type="HOGENOM" id="CLU_1759225_0_0_1"/>
<feature type="domain" description="Glycoside hydrolase 131 catalytic N-terminal" evidence="1">
    <location>
        <begin position="22"/>
        <end position="123"/>
    </location>
</feature>
<evidence type="ECO:0000313" key="2">
    <source>
        <dbReference type="EMBL" id="EGG00415.1"/>
    </source>
</evidence>
<name>F4S4I1_MELLP</name>
<dbReference type="InterPro" id="IPR041524">
    <property type="entry name" value="GH131_N"/>
</dbReference>
<keyword evidence="3" id="KW-1185">Reference proteome</keyword>
<dbReference type="RefSeq" id="XP_007416261.1">
    <property type="nucleotide sequence ID" value="XM_007416199.1"/>
</dbReference>
<dbReference type="VEuPathDB" id="FungiDB:MELLADRAFT_93254"/>
<dbReference type="EMBL" id="GL883147">
    <property type="protein sequence ID" value="EGG00415.1"/>
    <property type="molecule type" value="Genomic_DNA"/>
</dbReference>
<evidence type="ECO:0000313" key="3">
    <source>
        <dbReference type="Proteomes" id="UP000001072"/>
    </source>
</evidence>